<dbReference type="Gene3D" id="1.10.40.50">
    <property type="entry name" value="Probable gtpase engc, domain 3"/>
    <property type="match status" value="1"/>
</dbReference>
<dbReference type="AlphaFoldDB" id="A0A0R2EQ61"/>
<evidence type="ECO:0000256" key="7">
    <source>
        <dbReference type="ARBA" id="ARBA00022833"/>
    </source>
</evidence>
<dbReference type="GO" id="GO:0042274">
    <property type="term" value="P:ribosomal small subunit biogenesis"/>
    <property type="evidence" value="ECO:0007669"/>
    <property type="project" value="UniProtKB-UniRule"/>
</dbReference>
<dbReference type="InterPro" id="IPR004881">
    <property type="entry name" value="Ribosome_biogen_GTPase_RsgA"/>
</dbReference>
<gene>
    <name evidence="10" type="primary">rsgA</name>
    <name evidence="13" type="ORF">FD14_GL002073</name>
</gene>
<keyword evidence="5 10" id="KW-0547">Nucleotide-binding</keyword>
<comment type="similarity">
    <text evidence="10">Belongs to the TRAFAC class YlqF/YawG GTPase family. RsgA subfamily.</text>
</comment>
<evidence type="ECO:0000256" key="10">
    <source>
        <dbReference type="HAMAP-Rule" id="MF_01820"/>
    </source>
</evidence>
<evidence type="ECO:0000256" key="4">
    <source>
        <dbReference type="ARBA" id="ARBA00022730"/>
    </source>
</evidence>
<evidence type="ECO:0000313" key="13">
    <source>
        <dbReference type="EMBL" id="KRN18209.1"/>
    </source>
</evidence>
<feature type="binding site" evidence="10">
    <location>
        <position position="292"/>
    </location>
    <ligand>
        <name>Zn(2+)</name>
        <dbReference type="ChEBI" id="CHEBI:29105"/>
    </ligand>
</feature>
<dbReference type="GO" id="GO:0046872">
    <property type="term" value="F:metal ion binding"/>
    <property type="evidence" value="ECO:0007669"/>
    <property type="project" value="UniProtKB-KW"/>
</dbReference>
<evidence type="ECO:0000259" key="12">
    <source>
        <dbReference type="PROSITE" id="PS51721"/>
    </source>
</evidence>
<evidence type="ECO:0000256" key="8">
    <source>
        <dbReference type="ARBA" id="ARBA00022884"/>
    </source>
</evidence>
<evidence type="ECO:0000256" key="5">
    <source>
        <dbReference type="ARBA" id="ARBA00022741"/>
    </source>
</evidence>
<accession>A0A0R2EQ61</accession>
<feature type="binding site" evidence="10">
    <location>
        <position position="286"/>
    </location>
    <ligand>
        <name>Zn(2+)</name>
        <dbReference type="ChEBI" id="CHEBI:29105"/>
    </ligand>
</feature>
<dbReference type="CDD" id="cd01854">
    <property type="entry name" value="YjeQ_EngC"/>
    <property type="match status" value="1"/>
</dbReference>
<evidence type="ECO:0000256" key="1">
    <source>
        <dbReference type="ARBA" id="ARBA00022490"/>
    </source>
</evidence>
<dbReference type="EMBL" id="AYZM01000158">
    <property type="protein sequence ID" value="KRN18209.1"/>
    <property type="molecule type" value="Genomic_DNA"/>
</dbReference>
<dbReference type="InterPro" id="IPR010914">
    <property type="entry name" value="RsgA_GTPase_dom"/>
</dbReference>
<feature type="binding site" evidence="10">
    <location>
        <begin position="148"/>
        <end position="151"/>
    </location>
    <ligand>
        <name>GTP</name>
        <dbReference type="ChEBI" id="CHEBI:37565"/>
    </ligand>
</feature>
<dbReference type="Gene3D" id="3.40.50.300">
    <property type="entry name" value="P-loop containing nucleotide triphosphate hydrolases"/>
    <property type="match status" value="1"/>
</dbReference>
<feature type="binding site" evidence="10">
    <location>
        <position position="284"/>
    </location>
    <ligand>
        <name>Zn(2+)</name>
        <dbReference type="ChEBI" id="CHEBI:29105"/>
    </ligand>
</feature>
<dbReference type="GO" id="GO:0003924">
    <property type="term" value="F:GTPase activity"/>
    <property type="evidence" value="ECO:0007669"/>
    <property type="project" value="UniProtKB-UniRule"/>
</dbReference>
<dbReference type="NCBIfam" id="TIGR00157">
    <property type="entry name" value="ribosome small subunit-dependent GTPase A"/>
    <property type="match status" value="1"/>
</dbReference>
<keyword evidence="7 10" id="KW-0862">Zinc</keyword>
<dbReference type="Proteomes" id="UP000051442">
    <property type="component" value="Unassembled WGS sequence"/>
</dbReference>
<evidence type="ECO:0000259" key="11">
    <source>
        <dbReference type="PROSITE" id="PS50936"/>
    </source>
</evidence>
<reference evidence="13 14" key="1">
    <citation type="journal article" date="2015" name="Genome Announc.">
        <title>Expanding the biotechnology potential of lactobacilli through comparative genomics of 213 strains and associated genera.</title>
        <authorList>
            <person name="Sun Z."/>
            <person name="Harris H.M."/>
            <person name="McCann A."/>
            <person name="Guo C."/>
            <person name="Argimon S."/>
            <person name="Zhang W."/>
            <person name="Yang X."/>
            <person name="Jeffery I.B."/>
            <person name="Cooney J.C."/>
            <person name="Kagawa T.F."/>
            <person name="Liu W."/>
            <person name="Song Y."/>
            <person name="Salvetti E."/>
            <person name="Wrobel A."/>
            <person name="Rasinkangas P."/>
            <person name="Parkhill J."/>
            <person name="Rea M.C."/>
            <person name="O'Sullivan O."/>
            <person name="Ritari J."/>
            <person name="Douillard F.P."/>
            <person name="Paul Ross R."/>
            <person name="Yang R."/>
            <person name="Briner A.E."/>
            <person name="Felis G.E."/>
            <person name="de Vos W.M."/>
            <person name="Barrangou R."/>
            <person name="Klaenhammer T.R."/>
            <person name="Caufield P.W."/>
            <person name="Cui Y."/>
            <person name="Zhang H."/>
            <person name="O'Toole P.W."/>
        </authorList>
    </citation>
    <scope>NUCLEOTIDE SEQUENCE [LARGE SCALE GENOMIC DNA]</scope>
    <source>
        <strain evidence="13 14">DSM 23365</strain>
    </source>
</reference>
<dbReference type="PANTHER" id="PTHR32120:SF10">
    <property type="entry name" value="SMALL RIBOSOMAL SUBUNIT BIOGENESIS GTPASE RSGA"/>
    <property type="match status" value="1"/>
</dbReference>
<dbReference type="GO" id="GO:0019843">
    <property type="term" value="F:rRNA binding"/>
    <property type="evidence" value="ECO:0007669"/>
    <property type="project" value="UniProtKB-KW"/>
</dbReference>
<keyword evidence="2 10" id="KW-0690">Ribosome biogenesis</keyword>
<dbReference type="GO" id="GO:0005737">
    <property type="term" value="C:cytoplasm"/>
    <property type="evidence" value="ECO:0007669"/>
    <property type="project" value="UniProtKB-SubCell"/>
</dbReference>
<comment type="caution">
    <text evidence="13">The sequence shown here is derived from an EMBL/GenBank/DDBJ whole genome shotgun (WGS) entry which is preliminary data.</text>
</comment>
<dbReference type="PROSITE" id="PS51721">
    <property type="entry name" value="G_CP"/>
    <property type="match status" value="1"/>
</dbReference>
<evidence type="ECO:0000256" key="6">
    <source>
        <dbReference type="ARBA" id="ARBA00022801"/>
    </source>
</evidence>
<keyword evidence="14" id="KW-1185">Reference proteome</keyword>
<dbReference type="RefSeq" id="WP_054732746.1">
    <property type="nucleotide sequence ID" value="NZ_AYZM01000158.1"/>
</dbReference>
<evidence type="ECO:0000256" key="2">
    <source>
        <dbReference type="ARBA" id="ARBA00022517"/>
    </source>
</evidence>
<evidence type="ECO:0000256" key="9">
    <source>
        <dbReference type="ARBA" id="ARBA00023134"/>
    </source>
</evidence>
<dbReference type="EC" id="3.6.1.-" evidence="10"/>
<evidence type="ECO:0000256" key="3">
    <source>
        <dbReference type="ARBA" id="ARBA00022723"/>
    </source>
</evidence>
<name>A0A0R2EQ61_9LACO</name>
<keyword evidence="3 10" id="KW-0479">Metal-binding</keyword>
<comment type="cofactor">
    <cofactor evidence="10">
        <name>Zn(2+)</name>
        <dbReference type="ChEBI" id="CHEBI:29105"/>
    </cofactor>
    <text evidence="10">Binds 1 zinc ion per subunit.</text>
</comment>
<comment type="function">
    <text evidence="10">One of several proteins that assist in the late maturation steps of the functional core of the 30S ribosomal subunit. Helps release RbfA from mature subunits. May play a role in the assembly of ribosomal proteins into the subunit. Circularly permuted GTPase that catalyzes slow GTP hydrolysis, GTPase activity is stimulated by the 30S ribosomal subunit.</text>
</comment>
<comment type="subcellular location">
    <subcellularLocation>
        <location evidence="10">Cytoplasm</location>
    </subcellularLocation>
</comment>
<dbReference type="SUPFAM" id="SSF52540">
    <property type="entry name" value="P-loop containing nucleoside triphosphate hydrolases"/>
    <property type="match status" value="1"/>
</dbReference>
<sequence>MNFKPLTLSQLGASSELAAQLTSSLSLGRVISVNRTLLTVAADEKIAQATLAGRLLNTAFEAEDYPTVGDWVGLREVADTAVIERLLPRQSLLMRKAAGRTSSAQLIAANVDVLLICMALDQNFNLRRLERYLSLAHASGALATVVLTKADQASDLENQLLTVNAIAGSSPVVVCNAVAADGLRSLEQLLKPQLTYALIGSSGVGKSTLINRLLGNGTLATQAVRQSDAHGRHTTTGRDLFQLPTGSLVIDTPGMRELGLLDADVDATFQDILALVVNCKFNNCTHTHEPGCAVQAAVNTGQLDAQRLRNYQQLTDEQAENTALRGRAREEAKINRMFGSKKAMKTAMQQARRKRH</sequence>
<keyword evidence="8 10" id="KW-0694">RNA-binding</keyword>
<proteinExistence type="inferred from homology"/>
<dbReference type="STRING" id="1423804.FD14_GL002073"/>
<keyword evidence="1 10" id="KW-0963">Cytoplasm</keyword>
<feature type="domain" description="EngC GTPase" evidence="11">
    <location>
        <begin position="109"/>
        <end position="256"/>
    </location>
</feature>
<dbReference type="Pfam" id="PF03193">
    <property type="entry name" value="RsgA_GTPase"/>
    <property type="match status" value="1"/>
</dbReference>
<dbReference type="GO" id="GO:0005525">
    <property type="term" value="F:GTP binding"/>
    <property type="evidence" value="ECO:0007669"/>
    <property type="project" value="UniProtKB-UniRule"/>
</dbReference>
<dbReference type="InterPro" id="IPR027417">
    <property type="entry name" value="P-loop_NTPase"/>
</dbReference>
<protein>
    <recommendedName>
        <fullName evidence="10">Small ribosomal subunit biogenesis GTPase RsgA</fullName>
        <ecNumber evidence="10">3.6.1.-</ecNumber>
    </recommendedName>
</protein>
<evidence type="ECO:0000313" key="14">
    <source>
        <dbReference type="Proteomes" id="UP000051442"/>
    </source>
</evidence>
<feature type="domain" description="CP-type G" evidence="12">
    <location>
        <begin position="103"/>
        <end position="258"/>
    </location>
</feature>
<organism evidence="13 14">
    <name type="scientific">Secundilactobacillus similis DSM 23365 = JCM 2765</name>
    <dbReference type="NCBI Taxonomy" id="1423804"/>
    <lineage>
        <taxon>Bacteria</taxon>
        <taxon>Bacillati</taxon>
        <taxon>Bacillota</taxon>
        <taxon>Bacilli</taxon>
        <taxon>Lactobacillales</taxon>
        <taxon>Lactobacillaceae</taxon>
        <taxon>Secundilactobacillus</taxon>
    </lineage>
</organism>
<dbReference type="InterPro" id="IPR030378">
    <property type="entry name" value="G_CP_dom"/>
</dbReference>
<keyword evidence="4 10" id="KW-0699">rRNA-binding</keyword>
<dbReference type="PATRIC" id="fig|1423804.4.peg.2254"/>
<dbReference type="PROSITE" id="PS50936">
    <property type="entry name" value="ENGC_GTPASE"/>
    <property type="match status" value="1"/>
</dbReference>
<dbReference type="HAMAP" id="MF_01820">
    <property type="entry name" value="GTPase_RsgA"/>
    <property type="match status" value="1"/>
</dbReference>
<keyword evidence="6 10" id="KW-0378">Hydrolase</keyword>
<dbReference type="PANTHER" id="PTHR32120">
    <property type="entry name" value="SMALL RIBOSOMAL SUBUNIT BIOGENESIS GTPASE RSGA"/>
    <property type="match status" value="1"/>
</dbReference>
<comment type="subunit">
    <text evidence="10">Monomer. Associates with 30S ribosomal subunit, binds 16S rRNA.</text>
</comment>
<feature type="binding site" evidence="10">
    <location>
        <begin position="200"/>
        <end position="208"/>
    </location>
    <ligand>
        <name>GTP</name>
        <dbReference type="ChEBI" id="CHEBI:37565"/>
    </ligand>
</feature>
<feature type="binding site" evidence="10">
    <location>
        <position position="279"/>
    </location>
    <ligand>
        <name>Zn(2+)</name>
        <dbReference type="ChEBI" id="CHEBI:29105"/>
    </ligand>
</feature>
<keyword evidence="9 10" id="KW-0342">GTP-binding</keyword>